<dbReference type="EMBL" id="AGAZ01000060">
    <property type="protein sequence ID" value="EGZ45348.1"/>
    <property type="molecule type" value="Genomic_DNA"/>
</dbReference>
<dbReference type="EC" id="2.7.7.19" evidence="7"/>
<evidence type="ECO:0000313" key="14">
    <source>
        <dbReference type="Proteomes" id="UP000005336"/>
    </source>
</evidence>
<evidence type="ECO:0000256" key="1">
    <source>
        <dbReference type="ARBA" id="ARBA00022664"/>
    </source>
</evidence>
<comment type="caution">
    <text evidence="13">The sequence shown here is derived from an EMBL/GenBank/DDBJ whole genome shotgun (WGS) entry which is preliminary data.</text>
</comment>
<dbReference type="STRING" id="1030841.HMPREF9370_1638"/>
<feature type="domain" description="Poly A polymerase head" evidence="10">
    <location>
        <begin position="77"/>
        <end position="199"/>
    </location>
</feature>
<dbReference type="InterPro" id="IPR010206">
    <property type="entry name" value="PolA_pol_I"/>
</dbReference>
<evidence type="ECO:0000256" key="5">
    <source>
        <dbReference type="ARBA" id="ARBA00022884"/>
    </source>
</evidence>
<dbReference type="InterPro" id="IPR032828">
    <property type="entry name" value="PolyA_RNA-bd"/>
</dbReference>
<dbReference type="Pfam" id="PF01743">
    <property type="entry name" value="PolyA_pol"/>
    <property type="match status" value="1"/>
</dbReference>
<dbReference type="SUPFAM" id="SSF81301">
    <property type="entry name" value="Nucleotidyltransferase"/>
    <property type="match status" value="1"/>
</dbReference>
<dbReference type="InterPro" id="IPR002646">
    <property type="entry name" value="PolA_pol_head_dom"/>
</dbReference>
<comment type="function">
    <text evidence="7">Adds poly(A) tail to the 3' end of many RNAs, which usually targets these RNAs for decay. Plays a significant role in the global control of gene expression, through influencing the rate of transcript degradation, and in the general RNA quality control.</text>
</comment>
<gene>
    <name evidence="7 13" type="primary">pcnB</name>
    <name evidence="13" type="ORF">HMPREF9370_1638</name>
</gene>
<keyword evidence="4 7" id="KW-0067">ATP-binding</keyword>
<reference evidence="13 14" key="1">
    <citation type="submission" date="2011-06" db="EMBL/GenBank/DDBJ databases">
        <authorList>
            <person name="Muzny D."/>
            <person name="Qin X."/>
            <person name="Deng J."/>
            <person name="Jiang H."/>
            <person name="Liu Y."/>
            <person name="Qu J."/>
            <person name="Song X.-Z."/>
            <person name="Zhang L."/>
            <person name="Thornton R."/>
            <person name="Coyle M."/>
            <person name="Francisco L."/>
            <person name="Jackson L."/>
            <person name="Javaid M."/>
            <person name="Korchina V."/>
            <person name="Kovar C."/>
            <person name="Mata R."/>
            <person name="Mathew T."/>
            <person name="Ngo R."/>
            <person name="Nguyen L."/>
            <person name="Nguyen N."/>
            <person name="Okwuonu G."/>
            <person name="Ongeri F."/>
            <person name="Pham C."/>
            <person name="Simmons D."/>
            <person name="Wilczek-Boney K."/>
            <person name="Hale W."/>
            <person name="Jakkamsetti A."/>
            <person name="Pham P."/>
            <person name="Ruth R."/>
            <person name="San Lucas F."/>
            <person name="Warren J."/>
            <person name="Zhang J."/>
            <person name="Zhao Z."/>
            <person name="Zhou C."/>
            <person name="Zhu D."/>
            <person name="Lee S."/>
            <person name="Bess C."/>
            <person name="Blankenburg K."/>
            <person name="Forbes L."/>
            <person name="Fu Q."/>
            <person name="Gubbala S."/>
            <person name="Hirani K."/>
            <person name="Jayaseelan J.C."/>
            <person name="Lara F."/>
            <person name="Munidasa M."/>
            <person name="Palculict T."/>
            <person name="Patil S."/>
            <person name="Pu L.-L."/>
            <person name="Saada N."/>
            <person name="Tang L."/>
            <person name="Weissenberger G."/>
            <person name="Zhu Y."/>
            <person name="Hemphill L."/>
            <person name="Shang Y."/>
            <person name="Youmans B."/>
            <person name="Ayvaz T."/>
            <person name="Ross M."/>
            <person name="Santibanez J."/>
            <person name="Aqrawi P."/>
            <person name="Gross S."/>
            <person name="Joshi V."/>
            <person name="Fowler G."/>
            <person name="Nazareth L."/>
            <person name="Reid J."/>
            <person name="Worley K."/>
            <person name="Petrosino J."/>
            <person name="Highlander S."/>
            <person name="Gibbs R."/>
        </authorList>
    </citation>
    <scope>NUCLEOTIDE SEQUENCE [LARGE SCALE GENOMIC DNA]</scope>
    <source>
        <strain evidence="13 14">9715</strain>
    </source>
</reference>
<protein>
    <recommendedName>
        <fullName evidence="7">Poly(A) polymerase I</fullName>
        <shortName evidence="7">PAP I</shortName>
        <ecNumber evidence="7">2.7.7.19</ecNumber>
    </recommendedName>
</protein>
<dbReference type="GO" id="GO:0005524">
    <property type="term" value="F:ATP binding"/>
    <property type="evidence" value="ECO:0007669"/>
    <property type="project" value="UniProtKB-UniRule"/>
</dbReference>
<evidence type="ECO:0000256" key="9">
    <source>
        <dbReference type="SAM" id="MobiDB-lite"/>
    </source>
</evidence>
<dbReference type="PATRIC" id="fig|1030841.3.peg.1627"/>
<comment type="catalytic activity">
    <reaction evidence="7">
        <text>RNA(n) + ATP = RNA(n)-3'-adenine ribonucleotide + diphosphate</text>
        <dbReference type="Rhea" id="RHEA:11332"/>
        <dbReference type="Rhea" id="RHEA-COMP:14527"/>
        <dbReference type="Rhea" id="RHEA-COMP:17347"/>
        <dbReference type="ChEBI" id="CHEBI:30616"/>
        <dbReference type="ChEBI" id="CHEBI:33019"/>
        <dbReference type="ChEBI" id="CHEBI:140395"/>
        <dbReference type="ChEBI" id="CHEBI:173115"/>
        <dbReference type="EC" id="2.7.7.19"/>
    </reaction>
</comment>
<evidence type="ECO:0000256" key="4">
    <source>
        <dbReference type="ARBA" id="ARBA00022840"/>
    </source>
</evidence>
<keyword evidence="13" id="KW-0548">Nucleotidyltransferase</keyword>
<dbReference type="Gene3D" id="3.30.460.10">
    <property type="entry name" value="Beta Polymerase, domain 2"/>
    <property type="match status" value="1"/>
</dbReference>
<feature type="region of interest" description="Disordered" evidence="9">
    <location>
        <begin position="436"/>
        <end position="476"/>
    </location>
</feature>
<evidence type="ECO:0000256" key="7">
    <source>
        <dbReference type="HAMAP-Rule" id="MF_00957"/>
    </source>
</evidence>
<dbReference type="NCBIfam" id="TIGR01942">
    <property type="entry name" value="pcnB"/>
    <property type="match status" value="1"/>
</dbReference>
<evidence type="ECO:0000259" key="12">
    <source>
        <dbReference type="Pfam" id="PF12627"/>
    </source>
</evidence>
<feature type="domain" description="tRNA nucleotidyltransferase/poly(A) polymerase RNA and SrmB- binding" evidence="12">
    <location>
        <begin position="227"/>
        <end position="286"/>
    </location>
</feature>
<dbReference type="GO" id="GO:0003723">
    <property type="term" value="F:RNA binding"/>
    <property type="evidence" value="ECO:0007669"/>
    <property type="project" value="UniProtKB-UniRule"/>
</dbReference>
<feature type="compositionally biased region" description="Basic residues" evidence="9">
    <location>
        <begin position="458"/>
        <end position="470"/>
    </location>
</feature>
<evidence type="ECO:0000259" key="11">
    <source>
        <dbReference type="Pfam" id="PF12626"/>
    </source>
</evidence>
<dbReference type="GO" id="GO:0006397">
    <property type="term" value="P:mRNA processing"/>
    <property type="evidence" value="ECO:0007669"/>
    <property type="project" value="UniProtKB-KW"/>
</dbReference>
<feature type="domain" description="Polymerase A arginine-rich C-terminal" evidence="11">
    <location>
        <begin position="342"/>
        <end position="467"/>
    </location>
</feature>
<keyword evidence="6 7" id="KW-0804">Transcription</keyword>
<dbReference type="Gene3D" id="1.10.3090.10">
    <property type="entry name" value="cca-adding enzyme, domain 2"/>
    <property type="match status" value="1"/>
</dbReference>
<dbReference type="PANTHER" id="PTHR43051:SF1">
    <property type="entry name" value="POLYNUCLEOTIDE ADENYLYLTRANSFERASE FAMILY PROTEIN"/>
    <property type="match status" value="1"/>
</dbReference>
<feature type="active site" evidence="7">
    <location>
        <position position="169"/>
    </location>
</feature>
<dbReference type="Proteomes" id="UP000005336">
    <property type="component" value="Unassembled WGS sequence"/>
</dbReference>
<evidence type="ECO:0000256" key="3">
    <source>
        <dbReference type="ARBA" id="ARBA00022741"/>
    </source>
</evidence>
<dbReference type="InterPro" id="IPR025866">
    <property type="entry name" value="PolyA_pol_arg_C_dom"/>
</dbReference>
<evidence type="ECO:0000313" key="13">
    <source>
        <dbReference type="EMBL" id="EGZ45348.1"/>
    </source>
</evidence>
<dbReference type="InterPro" id="IPR043519">
    <property type="entry name" value="NT_sf"/>
</dbReference>
<dbReference type="Pfam" id="PF12626">
    <property type="entry name" value="PolyA_pol_arg_C"/>
    <property type="match status" value="1"/>
</dbReference>
<evidence type="ECO:0000259" key="10">
    <source>
        <dbReference type="Pfam" id="PF01743"/>
    </source>
</evidence>
<dbReference type="GO" id="GO:1990817">
    <property type="term" value="F:poly(A) RNA polymerase activity"/>
    <property type="evidence" value="ECO:0007669"/>
    <property type="project" value="UniProtKB-UniRule"/>
</dbReference>
<keyword evidence="2 7" id="KW-0808">Transferase</keyword>
<dbReference type="CDD" id="cd05398">
    <property type="entry name" value="NT_ClassII-CCAase"/>
    <property type="match status" value="1"/>
</dbReference>
<evidence type="ECO:0000256" key="2">
    <source>
        <dbReference type="ARBA" id="ARBA00022679"/>
    </source>
</evidence>
<evidence type="ECO:0000256" key="6">
    <source>
        <dbReference type="ARBA" id="ARBA00023163"/>
    </source>
</evidence>
<dbReference type="HAMAP" id="MF_00957">
    <property type="entry name" value="PolyA_pol"/>
    <property type="match status" value="1"/>
</dbReference>
<dbReference type="GO" id="GO:0043633">
    <property type="term" value="P:polyadenylation-dependent RNA catabolic process"/>
    <property type="evidence" value="ECO:0007669"/>
    <property type="project" value="InterPro"/>
</dbReference>
<dbReference type="Pfam" id="PF12627">
    <property type="entry name" value="PolyA_pol_RNAbd"/>
    <property type="match status" value="1"/>
</dbReference>
<dbReference type="HOGENOM" id="CLU_015961_0_0_4"/>
<dbReference type="SUPFAM" id="SSF81891">
    <property type="entry name" value="Poly A polymerase C-terminal region-like"/>
    <property type="match status" value="1"/>
</dbReference>
<dbReference type="InterPro" id="IPR052191">
    <property type="entry name" value="tRNA_ntf/polyA_polymerase_I"/>
</dbReference>
<evidence type="ECO:0000256" key="8">
    <source>
        <dbReference type="RuleBase" id="RU003953"/>
    </source>
</evidence>
<feature type="active site" evidence="7">
    <location>
        <position position="95"/>
    </location>
</feature>
<feature type="active site" evidence="7">
    <location>
        <position position="97"/>
    </location>
</feature>
<organism evidence="13 14">
    <name type="scientific">Neisseria wadsworthii 9715</name>
    <dbReference type="NCBI Taxonomy" id="1030841"/>
    <lineage>
        <taxon>Bacteria</taxon>
        <taxon>Pseudomonadati</taxon>
        <taxon>Pseudomonadota</taxon>
        <taxon>Betaproteobacteria</taxon>
        <taxon>Neisseriales</taxon>
        <taxon>Neisseriaceae</taxon>
        <taxon>Neisseria</taxon>
    </lineage>
</organism>
<keyword evidence="1 7" id="KW-0507">mRNA processing</keyword>
<proteinExistence type="inferred from homology"/>
<keyword evidence="14" id="KW-1185">Reference proteome</keyword>
<dbReference type="AlphaFoldDB" id="G4CRC8"/>
<sequence>MFVQRFCFKEAVVFQTGMRLFENWRFMLKKLWRKMVPAKSKMHKRVLPFAEHHINADKLNFAAEKVVDRLHHAGYEAYVVGGAVRDLLLGVEPKDFDVATNATPEQVRKVFRRSRIIGRRFQIVHVMVGPETIEVTTFRGGDNALQNEHGRIMKDNTYGSMEEDAMRRDFTCNALYFDPIRREIIDFHHGVEDVRNKKLVMIGEPEARYQEDPVRILRAIRLSGKLGFDIEEATAAPIAENAARLKNEPAARLFDEMLKILLSGYARRCLDALKRSDIDVSVHPILDALKQSDHRNGQNIITLALKNTDDRLRADKSVSVGFVLAAVLWPELYGYWQQHLSQGEKPVAALNSAIGVMRDNMEQGWGVPQRFSATMREIWALQPQFDFVRGNRPFRLLAQPRFRAAYDFLVLRAQTGEVPQELVDWWTAFQHADEHTKQEMTSAKHAPATQSGETEPAKKKRRRPRKRKPKPVIVQI</sequence>
<comment type="similarity">
    <text evidence="7 8">Belongs to the tRNA nucleotidyltransferase/poly(A) polymerase family.</text>
</comment>
<accession>G4CRC8</accession>
<name>G4CRC8_9NEIS</name>
<dbReference type="PANTHER" id="PTHR43051">
    <property type="entry name" value="POLYNUCLEOTIDE ADENYLYLTRANSFERASE FAMILY PROTEIN"/>
    <property type="match status" value="1"/>
</dbReference>
<keyword evidence="3 7" id="KW-0547">Nucleotide-binding</keyword>
<keyword evidence="5 7" id="KW-0694">RNA-binding</keyword>